<proteinExistence type="inferred from homology"/>
<protein>
    <recommendedName>
        <fullName evidence="6">Lipase domain-containing protein</fullName>
    </recommendedName>
</protein>
<feature type="region of interest" description="Disordered" evidence="5">
    <location>
        <begin position="273"/>
        <end position="309"/>
    </location>
</feature>
<feature type="region of interest" description="Disordered" evidence="5">
    <location>
        <begin position="633"/>
        <end position="652"/>
    </location>
</feature>
<organism evidence="7 8">
    <name type="scientific">Meganyctiphanes norvegica</name>
    <name type="common">Northern krill</name>
    <name type="synonym">Thysanopoda norvegica</name>
    <dbReference type="NCBI Taxonomy" id="48144"/>
    <lineage>
        <taxon>Eukaryota</taxon>
        <taxon>Metazoa</taxon>
        <taxon>Ecdysozoa</taxon>
        <taxon>Arthropoda</taxon>
        <taxon>Crustacea</taxon>
        <taxon>Multicrustacea</taxon>
        <taxon>Malacostraca</taxon>
        <taxon>Eumalacostraca</taxon>
        <taxon>Eucarida</taxon>
        <taxon>Euphausiacea</taxon>
        <taxon>Euphausiidae</taxon>
        <taxon>Meganyctiphanes</taxon>
    </lineage>
</organism>
<dbReference type="EMBL" id="CAXKWB010008257">
    <property type="protein sequence ID" value="CAL4090360.1"/>
    <property type="molecule type" value="Genomic_DNA"/>
</dbReference>
<evidence type="ECO:0000256" key="2">
    <source>
        <dbReference type="ARBA" id="ARBA00010701"/>
    </source>
</evidence>
<comment type="similarity">
    <text evidence="2 4">Belongs to the AB hydrolase superfamily. Lipase family.</text>
</comment>
<feature type="region of interest" description="Disordered" evidence="5">
    <location>
        <begin position="841"/>
        <end position="932"/>
    </location>
</feature>
<feature type="domain" description="Lipase" evidence="6">
    <location>
        <begin position="3"/>
        <end position="118"/>
    </location>
</feature>
<evidence type="ECO:0000313" key="7">
    <source>
        <dbReference type="EMBL" id="CAL4090360.1"/>
    </source>
</evidence>
<keyword evidence="3" id="KW-0964">Secreted</keyword>
<evidence type="ECO:0000256" key="5">
    <source>
        <dbReference type="SAM" id="MobiDB-lite"/>
    </source>
</evidence>
<comment type="subcellular location">
    <subcellularLocation>
        <location evidence="1">Secreted</location>
    </subcellularLocation>
</comment>
<feature type="compositionally biased region" description="Pro residues" evidence="5">
    <location>
        <begin position="878"/>
        <end position="890"/>
    </location>
</feature>
<dbReference type="Proteomes" id="UP001497623">
    <property type="component" value="Unassembled WGS sequence"/>
</dbReference>
<keyword evidence="8" id="KW-1185">Reference proteome</keyword>
<evidence type="ECO:0000256" key="1">
    <source>
        <dbReference type="ARBA" id="ARBA00004613"/>
    </source>
</evidence>
<dbReference type="CDD" id="cd13121">
    <property type="entry name" value="BF2867_like_C"/>
    <property type="match status" value="1"/>
</dbReference>
<gene>
    <name evidence="7" type="ORF">MNOR_LOCUS14009</name>
</gene>
<name>A0AAV2QNE6_MEGNR</name>
<reference evidence="7 8" key="1">
    <citation type="submission" date="2024-05" db="EMBL/GenBank/DDBJ databases">
        <authorList>
            <person name="Wallberg A."/>
        </authorList>
    </citation>
    <scope>NUCLEOTIDE SEQUENCE [LARGE SCALE GENOMIC DNA]</scope>
</reference>
<dbReference type="Gene3D" id="3.40.50.1820">
    <property type="entry name" value="alpha/beta hydrolase"/>
    <property type="match status" value="1"/>
</dbReference>
<evidence type="ECO:0000259" key="6">
    <source>
        <dbReference type="Pfam" id="PF00151"/>
    </source>
</evidence>
<sequence>MGGLGAFQPMGHVDFYPNGGRMQKGCTNLFVGGVSDILWPKEGEGNGRYLCNHRRGYKYFTASVTPQCIFPSFVCRDYETFLKGDCFPCKNCGKMGYFSEEAVGRGQLYLVTSEMDPFCANQYKVAVVHSGGPPAEEFTTYGRIDVTFVAQGGLNQTLPLTRTEDQEMVAGGTTIRIMVPHPAITDIQAVQLRYIAYHGWIYSGYKSWAINKISVTDSFGKIVTFCNIGTTLVSSKTMHFTLLPGDCSPLDAQPVTFVKPWQVQDSVPEIETNNASEEGDASGKIPLQIAPSPPSELKHKNSQDNGSAPNIAAAIPAKANHRLSLDKPIPKPILTPMEPHGGILAAPGDSQHPLLAITLEVPPKFKTHVQTFTSHSSSHFDIIGVTEPPSLLEDLNEHFVNDVAVSSEEPVNIIPAPNLALINMSLDNDGEKQLNGMAPPPYYENAEEIQRGDSTTPKVFTIFNATYLPNTHFNHIPSSYVSTVKSTSDSTTINGLSHFSTHSALPGSVTATDRADDEEGIYINAPHRTESNNEKFEAILPPQELTNSDVKRLESILPQHQPQEFIIPNKALKENLPELQPQEFIITNESLKAILPQHQPQKFINLQSEASEATLPQHQPQQYIIHEQSDQANLDVKPSNNPLQEDTESGLPGEYYGYYTGDTFSDLSPGDYFLKPLKSSLDESLGDVDPNSPFAFSNSLVLGEVPARERARAINGASLNINVFSSQMPDKEKTNQKDTLYQNLQKSHYNINYQSLKNVSVNGSDTINNSMNSSELISNLANIRIASPYLHHVDSNPPNLDPILTNFRPALHLIPPIPDSLPYIGPVSSAQSNIQLYSSYRRNKNPSDSSITPEQPILRPDAMRPSYSRPIHQNSQLQPPPPYYPPPPHTPILETIIGRGRAPRPYSFKKQNDTHEQNVNNQNQGNLTVKENPSIPQQVYVQILPSSFRNIRHLETSFLTPRDGRKMHGRSGRGHSFVPPILVPQGANTHPVYLQLQNNRQPRYIPLRHTPVIGT</sequence>
<dbReference type="AlphaFoldDB" id="A0AAV2QNE6"/>
<comment type="caution">
    <text evidence="7">The sequence shown here is derived from an EMBL/GenBank/DDBJ whole genome shotgun (WGS) entry which is preliminary data.</text>
</comment>
<dbReference type="GO" id="GO:0005615">
    <property type="term" value="C:extracellular space"/>
    <property type="evidence" value="ECO:0007669"/>
    <property type="project" value="TreeGrafter"/>
</dbReference>
<feature type="compositionally biased region" description="Polar residues" evidence="5">
    <location>
        <begin position="917"/>
        <end position="932"/>
    </location>
</feature>
<dbReference type="PANTHER" id="PTHR11610">
    <property type="entry name" value="LIPASE"/>
    <property type="match status" value="1"/>
</dbReference>
<dbReference type="InterPro" id="IPR013818">
    <property type="entry name" value="Lipase"/>
</dbReference>
<dbReference type="GO" id="GO:0016042">
    <property type="term" value="P:lipid catabolic process"/>
    <property type="evidence" value="ECO:0007669"/>
    <property type="project" value="TreeGrafter"/>
</dbReference>
<dbReference type="PANTHER" id="PTHR11610:SF186">
    <property type="entry name" value="FI22312P1"/>
    <property type="match status" value="1"/>
</dbReference>
<accession>A0AAV2QNE6</accession>
<dbReference type="GO" id="GO:0016298">
    <property type="term" value="F:lipase activity"/>
    <property type="evidence" value="ECO:0007669"/>
    <property type="project" value="InterPro"/>
</dbReference>
<dbReference type="Pfam" id="PF00151">
    <property type="entry name" value="Lipase"/>
    <property type="match status" value="1"/>
</dbReference>
<dbReference type="InterPro" id="IPR029058">
    <property type="entry name" value="AB_hydrolase_fold"/>
</dbReference>
<evidence type="ECO:0000313" key="8">
    <source>
        <dbReference type="Proteomes" id="UP001497623"/>
    </source>
</evidence>
<evidence type="ECO:0000256" key="4">
    <source>
        <dbReference type="RuleBase" id="RU004262"/>
    </source>
</evidence>
<feature type="compositionally biased region" description="Polar residues" evidence="5">
    <location>
        <begin position="841"/>
        <end position="853"/>
    </location>
</feature>
<dbReference type="InterPro" id="IPR000734">
    <property type="entry name" value="TAG_lipase"/>
</dbReference>
<evidence type="ECO:0000256" key="3">
    <source>
        <dbReference type="ARBA" id="ARBA00022525"/>
    </source>
</evidence>
<dbReference type="SUPFAM" id="SSF53474">
    <property type="entry name" value="alpha/beta-Hydrolases"/>
    <property type="match status" value="1"/>
</dbReference>